<dbReference type="GO" id="GO:0015074">
    <property type="term" value="P:DNA integration"/>
    <property type="evidence" value="ECO:0007669"/>
    <property type="project" value="UniProtKB-KW"/>
</dbReference>
<keyword evidence="9" id="KW-1185">Reference proteome</keyword>
<comment type="similarity">
    <text evidence="1">Belongs to the 'phage' integrase family.</text>
</comment>
<feature type="domain" description="Tyr recombinase" evidence="6">
    <location>
        <begin position="152"/>
        <end position="320"/>
    </location>
</feature>
<dbReference type="RefSeq" id="WP_196475938.1">
    <property type="nucleotide sequence ID" value="NZ_JACFYX020000015.1"/>
</dbReference>
<evidence type="ECO:0000256" key="2">
    <source>
        <dbReference type="ARBA" id="ARBA00022908"/>
    </source>
</evidence>
<dbReference type="InterPro" id="IPR011010">
    <property type="entry name" value="DNA_brk_join_enz"/>
</dbReference>
<organism evidence="8 9">
    <name type="scientific">Pseudomonas chaetocerotis</name>
    <dbReference type="NCBI Taxonomy" id="2758695"/>
    <lineage>
        <taxon>Bacteria</taxon>
        <taxon>Pseudomonadati</taxon>
        <taxon>Pseudomonadota</taxon>
        <taxon>Gammaproteobacteria</taxon>
        <taxon>Pseudomonadales</taxon>
        <taxon>Pseudomonadaceae</taxon>
        <taxon>Pseudomonas</taxon>
    </lineage>
</organism>
<keyword evidence="3 5" id="KW-0238">DNA-binding</keyword>
<dbReference type="InterPro" id="IPR010998">
    <property type="entry name" value="Integrase_recombinase_N"/>
</dbReference>
<dbReference type="Gene3D" id="1.10.443.10">
    <property type="entry name" value="Intergrase catalytic core"/>
    <property type="match status" value="1"/>
</dbReference>
<dbReference type="InterPro" id="IPR044068">
    <property type="entry name" value="CB"/>
</dbReference>
<evidence type="ECO:0000256" key="4">
    <source>
        <dbReference type="ARBA" id="ARBA00023172"/>
    </source>
</evidence>
<accession>A0A931D7N7</accession>
<dbReference type="InterPro" id="IPR013762">
    <property type="entry name" value="Integrase-like_cat_sf"/>
</dbReference>
<dbReference type="GO" id="GO:0003677">
    <property type="term" value="F:DNA binding"/>
    <property type="evidence" value="ECO:0007669"/>
    <property type="project" value="UniProtKB-UniRule"/>
</dbReference>
<sequence length="329" mass="37166">MRPRKKDRDLPAKVYRKHGAFYYVHQNKWERIGSTLEEALETYARKVAAASTGAGMPKLIDDALGEIKKTIKPNTLEQYEAAARRLKQILAEFEPYQLKSKHVAAIKNSMSDTPNMANRVISFLRSVCAYGVEQQLMDSNPCVGIRRFEEKKRDRYLTDAELAAILAVSTENMRVIYLMAYLTAQRINDVLSIKLADITEEGIAFKQQKSDKRLIVAMTPDIKDVIARTKALPRSARGLTLFTTKRTCKPVIYETVKQQFKKAAMRAGVKDATLHDLRAKSITDAKKQGHDPQKLAGHSSARMTERYIRLREIDVAQGPALAKIAADER</sequence>
<protein>
    <submittedName>
        <fullName evidence="8">Tyrosine-type recombinase/integrase</fullName>
    </submittedName>
</protein>
<name>A0A931D7N7_9PSED</name>
<dbReference type="Gene3D" id="1.10.150.130">
    <property type="match status" value="1"/>
</dbReference>
<dbReference type="AlphaFoldDB" id="A0A931D7N7"/>
<dbReference type="PROSITE" id="PS51900">
    <property type="entry name" value="CB"/>
    <property type="match status" value="1"/>
</dbReference>
<dbReference type="EMBL" id="JACFYX010000016">
    <property type="protein sequence ID" value="MBG0836767.1"/>
    <property type="molecule type" value="Genomic_DNA"/>
</dbReference>
<dbReference type="PROSITE" id="PS51898">
    <property type="entry name" value="TYR_RECOMBINASE"/>
    <property type="match status" value="1"/>
</dbReference>
<evidence type="ECO:0000256" key="1">
    <source>
        <dbReference type="ARBA" id="ARBA00008857"/>
    </source>
</evidence>
<proteinExistence type="inferred from homology"/>
<evidence type="ECO:0000259" key="6">
    <source>
        <dbReference type="PROSITE" id="PS51898"/>
    </source>
</evidence>
<evidence type="ECO:0000259" key="7">
    <source>
        <dbReference type="PROSITE" id="PS51900"/>
    </source>
</evidence>
<comment type="caution">
    <text evidence="8">The sequence shown here is derived from an EMBL/GenBank/DDBJ whole genome shotgun (WGS) entry which is preliminary data.</text>
</comment>
<dbReference type="Proteomes" id="UP000596932">
    <property type="component" value="Unassembled WGS sequence"/>
</dbReference>
<keyword evidence="4" id="KW-0233">DNA recombination</keyword>
<evidence type="ECO:0000313" key="8">
    <source>
        <dbReference type="EMBL" id="MBG0836767.1"/>
    </source>
</evidence>
<dbReference type="SUPFAM" id="SSF56349">
    <property type="entry name" value="DNA breaking-rejoining enzymes"/>
    <property type="match status" value="1"/>
</dbReference>
<dbReference type="Pfam" id="PF00589">
    <property type="entry name" value="Phage_integrase"/>
    <property type="match status" value="1"/>
</dbReference>
<dbReference type="InterPro" id="IPR050090">
    <property type="entry name" value="Tyrosine_recombinase_XerCD"/>
</dbReference>
<evidence type="ECO:0000256" key="3">
    <source>
        <dbReference type="ARBA" id="ARBA00023125"/>
    </source>
</evidence>
<gene>
    <name evidence="8" type="ORF">H3221_16770</name>
</gene>
<dbReference type="GO" id="GO:0006310">
    <property type="term" value="P:DNA recombination"/>
    <property type="evidence" value="ECO:0007669"/>
    <property type="project" value="UniProtKB-KW"/>
</dbReference>
<feature type="domain" description="Core-binding (CB)" evidence="7">
    <location>
        <begin position="34"/>
        <end position="132"/>
    </location>
</feature>
<dbReference type="InterPro" id="IPR002104">
    <property type="entry name" value="Integrase_catalytic"/>
</dbReference>
<reference evidence="8" key="1">
    <citation type="submission" date="2020-07" db="EMBL/GenBank/DDBJ databases">
        <title>Pseudomonas chaetoceroseae sp. nov., a new member of the Pseudomonas oleovorans group isolated from a culture of Chaetoceros calcitrans.</title>
        <authorList>
            <person name="Girard L."/>
            <person name="Lood C."/>
            <person name="De Mot R."/>
            <person name="Baudart J."/>
        </authorList>
    </citation>
    <scope>NUCLEOTIDE SEQUENCE</scope>
    <source>
        <strain evidence="8">536</strain>
    </source>
</reference>
<dbReference type="PANTHER" id="PTHR30349">
    <property type="entry name" value="PHAGE INTEGRASE-RELATED"/>
    <property type="match status" value="1"/>
</dbReference>
<dbReference type="PANTHER" id="PTHR30349:SF41">
    <property type="entry name" value="INTEGRASE_RECOMBINASE PROTEIN MJ0367-RELATED"/>
    <property type="match status" value="1"/>
</dbReference>
<evidence type="ECO:0000256" key="5">
    <source>
        <dbReference type="PROSITE-ProRule" id="PRU01248"/>
    </source>
</evidence>
<keyword evidence="2" id="KW-0229">DNA integration</keyword>
<evidence type="ECO:0000313" key="9">
    <source>
        <dbReference type="Proteomes" id="UP000596932"/>
    </source>
</evidence>